<evidence type="ECO:0000259" key="2">
    <source>
        <dbReference type="Pfam" id="PF20789"/>
    </source>
</evidence>
<dbReference type="InterPro" id="IPR049449">
    <property type="entry name" value="TesB_ACOT8-like_N"/>
</dbReference>
<protein>
    <submittedName>
        <fullName evidence="3">Thioesterase family protein</fullName>
    </submittedName>
</protein>
<keyword evidence="4" id="KW-1185">Reference proteome</keyword>
<dbReference type="Proteomes" id="UP000694287">
    <property type="component" value="Unassembled WGS sequence"/>
</dbReference>
<name>A0ABS6UPN1_9PSEU</name>
<sequence length="269" mass="28916">MIDAVPAALEPFYIPTDGPDGERFHATFSTTGPWFADAQHGGPPAALLIRAFERCEPRPGIQLSRITVEVLGRIPAGDVEVRAQVERPGRSIEMLGAEMLAGGRAVLRARAWRLAEGDTAEVVSGTEPALPPPDGAQVHPDRAEGWLPGYIDAVEWRWVSGGWDVPGPGELWGRPRVPLVEGEEITPLQRLAVVGDSANGIGSPLDIRRWLYVNTELTVHVHRAPVGEWVGVRASSVIGPTGLGTATGLLFDEHGHTARTTQGLTVRPR</sequence>
<gene>
    <name evidence="3" type="ORF">I4I81_07880</name>
</gene>
<dbReference type="Pfam" id="PF13622">
    <property type="entry name" value="4HBT_3"/>
    <property type="match status" value="1"/>
</dbReference>
<evidence type="ECO:0000313" key="4">
    <source>
        <dbReference type="Proteomes" id="UP000694287"/>
    </source>
</evidence>
<dbReference type="RefSeq" id="WP_218615926.1">
    <property type="nucleotide sequence ID" value="NZ_JADQDK010000001.1"/>
</dbReference>
<organism evidence="3 4">
    <name type="scientific">Pseudonocardia abyssalis</name>
    <dbReference type="NCBI Taxonomy" id="2792008"/>
    <lineage>
        <taxon>Bacteria</taxon>
        <taxon>Bacillati</taxon>
        <taxon>Actinomycetota</taxon>
        <taxon>Actinomycetes</taxon>
        <taxon>Pseudonocardiales</taxon>
        <taxon>Pseudonocardiaceae</taxon>
        <taxon>Pseudonocardia</taxon>
    </lineage>
</organism>
<feature type="domain" description="Acyl-CoA thioesterase-like N-terminal HotDog" evidence="1">
    <location>
        <begin position="31"/>
        <end position="113"/>
    </location>
</feature>
<reference evidence="3 4" key="1">
    <citation type="submission" date="2020-11" db="EMBL/GenBank/DDBJ databases">
        <title>Pseudonocardia abyssalis sp. nov. and Pseudonocardia oceani sp. nov., description and phylogenomic analysis of two novel actinomycetes isolated from the deep Southern Ocean.</title>
        <authorList>
            <person name="Parra J."/>
        </authorList>
    </citation>
    <scope>NUCLEOTIDE SEQUENCE [LARGE SCALE GENOMIC DNA]</scope>
    <source>
        <strain evidence="3 4">KRD-168</strain>
    </source>
</reference>
<dbReference type="EMBL" id="JADQDK010000001">
    <property type="protein sequence ID" value="MBW0134172.1"/>
    <property type="molecule type" value="Genomic_DNA"/>
</dbReference>
<comment type="caution">
    <text evidence="3">The sequence shown here is derived from an EMBL/GenBank/DDBJ whole genome shotgun (WGS) entry which is preliminary data.</text>
</comment>
<evidence type="ECO:0000259" key="1">
    <source>
        <dbReference type="Pfam" id="PF13622"/>
    </source>
</evidence>
<accession>A0ABS6UPN1</accession>
<evidence type="ECO:0000313" key="3">
    <source>
        <dbReference type="EMBL" id="MBW0134172.1"/>
    </source>
</evidence>
<dbReference type="InterPro" id="IPR049450">
    <property type="entry name" value="ACOT8-like_C"/>
</dbReference>
<dbReference type="Pfam" id="PF20789">
    <property type="entry name" value="4HBT_3C"/>
    <property type="match status" value="1"/>
</dbReference>
<feature type="domain" description="Acyl-CoA thioesterase-like C-terminal" evidence="2">
    <location>
        <begin position="133"/>
        <end position="265"/>
    </location>
</feature>
<proteinExistence type="predicted"/>